<evidence type="ECO:0000313" key="2">
    <source>
        <dbReference type="EMBL" id="MBX8644894.1"/>
    </source>
</evidence>
<dbReference type="AlphaFoldDB" id="A0A8J7YUG3"/>
<reference evidence="2" key="1">
    <citation type="submission" date="2021-05" db="EMBL/GenBank/DDBJ databases">
        <title>Genomic insights into ecological role and evolution of a novel Thermoplasmata order Candidatus Sysuiplasmatales.</title>
        <authorList>
            <person name="Yuan Y."/>
        </authorList>
    </citation>
    <scope>NUCLEOTIDE SEQUENCE</scope>
    <source>
        <strain evidence="2">TUT19-bin139</strain>
    </source>
</reference>
<name>A0A8J7YUG3_9ARCH</name>
<dbReference type="Proteomes" id="UP000750197">
    <property type="component" value="Unassembled WGS sequence"/>
</dbReference>
<comment type="caution">
    <text evidence="2">The sequence shown here is derived from an EMBL/GenBank/DDBJ whole genome shotgun (WGS) entry which is preliminary data.</text>
</comment>
<dbReference type="Pfam" id="PF13240">
    <property type="entry name" value="Zn_Ribbon_1"/>
    <property type="match status" value="1"/>
</dbReference>
<dbReference type="InterPro" id="IPR038587">
    <property type="entry name" value="Ribosomal_eL40_sf"/>
</dbReference>
<sequence>MAKKVCPNCGYSNKAKATVCSNCGYYLLDDQFSSRRNEIQAPSTSYNPAVQPYQAASASQTVSQAN</sequence>
<dbReference type="Gene3D" id="4.10.1060.50">
    <property type="match status" value="1"/>
</dbReference>
<protein>
    <submittedName>
        <fullName evidence="2">Zinc-ribbon domain-containing protein</fullName>
    </submittedName>
</protein>
<organism evidence="2 3">
    <name type="scientific">Candidatus Sysuiplasma superficiale</name>
    <dbReference type="NCBI Taxonomy" id="2823368"/>
    <lineage>
        <taxon>Archaea</taxon>
        <taxon>Methanobacteriati</taxon>
        <taxon>Thermoplasmatota</taxon>
        <taxon>Thermoplasmata</taxon>
        <taxon>Candidatus Sysuiplasmatales</taxon>
        <taxon>Candidatus Sysuiplasmataceae</taxon>
        <taxon>Candidatus Sysuiplasma</taxon>
    </lineage>
</organism>
<dbReference type="EMBL" id="JAHEAC010000118">
    <property type="protein sequence ID" value="MBX8644894.1"/>
    <property type="molecule type" value="Genomic_DNA"/>
</dbReference>
<evidence type="ECO:0000313" key="3">
    <source>
        <dbReference type="Proteomes" id="UP000750197"/>
    </source>
</evidence>
<feature type="non-terminal residue" evidence="2">
    <location>
        <position position="66"/>
    </location>
</feature>
<feature type="domain" description="Zinc-ribbon" evidence="1">
    <location>
        <begin position="6"/>
        <end position="26"/>
    </location>
</feature>
<dbReference type="InterPro" id="IPR026870">
    <property type="entry name" value="Zinc_ribbon_dom"/>
</dbReference>
<proteinExistence type="predicted"/>
<accession>A0A8J7YUG3</accession>
<gene>
    <name evidence="2" type="ORF">KIY12_09290</name>
</gene>
<evidence type="ECO:0000259" key="1">
    <source>
        <dbReference type="Pfam" id="PF13240"/>
    </source>
</evidence>